<keyword evidence="3 10" id="KW-1133">Transmembrane helix</keyword>
<evidence type="ECO:0000256" key="7">
    <source>
        <dbReference type="ARBA" id="ARBA00023224"/>
    </source>
</evidence>
<protein>
    <recommendedName>
        <fullName evidence="11">G-protein coupled receptors family 1 profile domain-containing protein</fullName>
    </recommendedName>
</protein>
<evidence type="ECO:0000259" key="11">
    <source>
        <dbReference type="PROSITE" id="PS50262"/>
    </source>
</evidence>
<dbReference type="VEuPathDB" id="VectorBase:BGLAX_027645"/>
<evidence type="ECO:0000256" key="1">
    <source>
        <dbReference type="ARBA" id="ARBA00004141"/>
    </source>
</evidence>
<dbReference type="PRINTS" id="PR00237">
    <property type="entry name" value="GPCRRHODOPSN"/>
</dbReference>
<feature type="transmembrane region" description="Helical" evidence="10">
    <location>
        <begin position="205"/>
        <end position="227"/>
    </location>
</feature>
<dbReference type="GO" id="GO:0004930">
    <property type="term" value="F:G protein-coupled receptor activity"/>
    <property type="evidence" value="ECO:0007669"/>
    <property type="project" value="UniProtKB-KW"/>
</dbReference>
<sequence>MEGETCDLEKWADMSNMSNESLWAFLEEEEHLETLNKLPTFMLLCVLMIVGIPGNILVLIVYGLRFPASTTKVFIMAMAAYDLLNCVVGMPFEMVDLKHDLMLDIPIPCKVFRFLVTLSACGSVSVLIVVAVDRFRRICRPFRKQMTVVQSKVITGGTLIISLAFSSPALLLYGRQTDIRFNHKVYDCSIDDTFRKSSFAHGYQYVLGVTWVACIIILVAMYGFIIYKIHKQRKRRRNLSAHSGHGSQALNNVKISITDTSLSENLRAATPSKTEVILTSGDISLTRTRNGNMSIYCVKDLADDSDGGNAGSSSRLIKDAEDSADKTSSEASRSLKRLFSRDVNPVLHEDAHIFDTDVTEASYGEDDALSWQIRSSSSTNKNESMNNFLDCSTDKTDTNRVLGQDYQIIEPDVNVTSCDYEDVLSWHVDITMSALNTKKKESMNNFLDCSTDTDFILGSEIEEPKHESSAVLQPDTSPIRARKYGHCFGRYRPWESMYVPRELKLVQYHKERDWTSNSLPRDNRNSIKIRKSSSSPCLLRPDLYITRLKEIVHGVESDCRLFGDSIESNDHKQIQAFENVCNLSCDSLESLRYLSTFNESDVAQRKQKHSNVTWDSMQLSPAPCPVKSSQLSINKMDKSQRTASVITIKSRKKSLGREIKTSRVSMMMLLVTLGFVLSYLPHLFLQIYSGLFRDQVSRWLCPRGIQFLFYHVFFRSFFINNAINPIIYSFYNKTFRNRCFKLLKSPKSLLRGSTNDHLTSASQENDTS</sequence>
<dbReference type="PANTHER" id="PTHR24243:SF208">
    <property type="entry name" value="PYROKININ-1 RECEPTOR"/>
    <property type="match status" value="1"/>
</dbReference>
<feature type="region of interest" description="Disordered" evidence="9">
    <location>
        <begin position="305"/>
        <end position="331"/>
    </location>
</feature>
<reference evidence="12" key="2">
    <citation type="submission" date="2013-03" db="EMBL/GenBank/DDBJ databases">
        <title>Sequence assembly of the Biomphalaria glabrata genome version 4.3.</title>
        <authorList>
            <person name="Warren W."/>
            <person name="Wilson R.K."/>
            <person name="Hillier L.W."/>
            <person name="Minx P."/>
        </authorList>
    </citation>
    <scope>NUCLEOTIDE SEQUENCE</scope>
    <source>
        <strain evidence="12">BB02</strain>
    </source>
</reference>
<evidence type="ECO:0000256" key="6">
    <source>
        <dbReference type="ARBA" id="ARBA00023170"/>
    </source>
</evidence>
<dbReference type="InterPro" id="IPR017452">
    <property type="entry name" value="GPCR_Rhodpsn_7TM"/>
</dbReference>
<evidence type="ECO:0000256" key="3">
    <source>
        <dbReference type="ARBA" id="ARBA00022989"/>
    </source>
</evidence>
<dbReference type="GO" id="GO:0016020">
    <property type="term" value="C:membrane"/>
    <property type="evidence" value="ECO:0007669"/>
    <property type="project" value="UniProtKB-SubCell"/>
</dbReference>
<evidence type="ECO:0000313" key="12">
    <source>
        <dbReference type="EnsemblMetazoa" id="BGLB021242-PD"/>
    </source>
</evidence>
<keyword evidence="6 8" id="KW-0675">Receptor</keyword>
<feature type="transmembrane region" description="Helical" evidence="10">
    <location>
        <begin position="153"/>
        <end position="173"/>
    </location>
</feature>
<keyword evidence="5 10" id="KW-0472">Membrane</keyword>
<keyword evidence="4 8" id="KW-0297">G-protein coupled receptor</keyword>
<dbReference type="CDD" id="cd00637">
    <property type="entry name" value="7tm_classA_rhodopsin-like"/>
    <property type="match status" value="2"/>
</dbReference>
<dbReference type="PANTHER" id="PTHR24243">
    <property type="entry name" value="G-PROTEIN COUPLED RECEPTOR"/>
    <property type="match status" value="1"/>
</dbReference>
<proteinExistence type="inferred from homology"/>
<dbReference type="EnsemblMetazoa" id="BGLB021242-RD">
    <property type="protein sequence ID" value="BGLB021242-PD"/>
    <property type="gene ID" value="BGLB021242"/>
</dbReference>
<evidence type="ECO:0000256" key="10">
    <source>
        <dbReference type="SAM" id="Phobius"/>
    </source>
</evidence>
<feature type="transmembrane region" description="Helical" evidence="10">
    <location>
        <begin position="667"/>
        <end position="688"/>
    </location>
</feature>
<dbReference type="AlphaFoldDB" id="A0A2C9KLZ1"/>
<evidence type="ECO:0000256" key="4">
    <source>
        <dbReference type="ARBA" id="ARBA00023040"/>
    </source>
</evidence>
<dbReference type="Proteomes" id="UP000076420">
    <property type="component" value="Unassembled WGS sequence"/>
</dbReference>
<organism evidence="12 13">
    <name type="scientific">Biomphalaria glabrata</name>
    <name type="common">Bloodfluke planorb</name>
    <name type="synonym">Freshwater snail</name>
    <dbReference type="NCBI Taxonomy" id="6526"/>
    <lineage>
        <taxon>Eukaryota</taxon>
        <taxon>Metazoa</taxon>
        <taxon>Spiralia</taxon>
        <taxon>Lophotrochozoa</taxon>
        <taxon>Mollusca</taxon>
        <taxon>Gastropoda</taxon>
        <taxon>Heterobranchia</taxon>
        <taxon>Euthyneura</taxon>
        <taxon>Panpulmonata</taxon>
        <taxon>Hygrophila</taxon>
        <taxon>Lymnaeoidea</taxon>
        <taxon>Planorbidae</taxon>
        <taxon>Biomphalaria</taxon>
    </lineage>
</organism>
<accession>A0A2C9KLZ1</accession>
<dbReference type="InterPro" id="IPR000276">
    <property type="entry name" value="GPCR_Rhodpsn"/>
</dbReference>
<evidence type="ECO:0000256" key="9">
    <source>
        <dbReference type="SAM" id="MobiDB-lite"/>
    </source>
</evidence>
<feature type="domain" description="G-protein coupled receptors family 1 profile" evidence="11">
    <location>
        <begin position="54"/>
        <end position="728"/>
    </location>
</feature>
<dbReference type="Gene3D" id="1.20.1070.10">
    <property type="entry name" value="Rhodopsin 7-helix transmembrane proteins"/>
    <property type="match status" value="2"/>
</dbReference>
<dbReference type="EnsemblMetazoa" id="BGLB021242-RA">
    <property type="protein sequence ID" value="BGLB021242-PA"/>
    <property type="gene ID" value="BGLB021242"/>
</dbReference>
<dbReference type="SUPFAM" id="SSF81321">
    <property type="entry name" value="Family A G protein-coupled receptor-like"/>
    <property type="match status" value="2"/>
</dbReference>
<keyword evidence="2 8" id="KW-0812">Transmembrane</keyword>
<gene>
    <name evidence="12" type="primary">106055617</name>
</gene>
<dbReference type="EnsemblMetazoa" id="BGLB021242-RC">
    <property type="protein sequence ID" value="BGLB021242-PC"/>
    <property type="gene ID" value="BGLB021242"/>
</dbReference>
<reference evidence="12" key="3">
    <citation type="submission" date="2020-05" db="UniProtKB">
        <authorList>
            <consortium name="EnsemblMetazoa"/>
        </authorList>
    </citation>
    <scope>IDENTIFICATION</scope>
    <source>
        <strain evidence="12">BB02</strain>
    </source>
</reference>
<dbReference type="EnsemblMetazoa" id="BGLB021242-RB">
    <property type="protein sequence ID" value="BGLB021242-PB"/>
    <property type="gene ID" value="BGLB021242"/>
</dbReference>
<feature type="transmembrane region" description="Helical" evidence="10">
    <location>
        <begin position="73"/>
        <end position="92"/>
    </location>
</feature>
<dbReference type="KEGG" id="bgt:106055617"/>
<evidence type="ECO:0000313" key="13">
    <source>
        <dbReference type="Proteomes" id="UP000076420"/>
    </source>
</evidence>
<feature type="transmembrane region" description="Helical" evidence="10">
    <location>
        <begin position="41"/>
        <end position="61"/>
    </location>
</feature>
<reference evidence="12" key="1">
    <citation type="journal article" date="2004" name="J. Parasitol.">
        <title>The mitochondrial genome of Biomphalaria glabrata (Gastropoda: Basommatophora), intermediate host of Schistosoma mansoni.</title>
        <authorList>
            <person name="DeJong R.J."/>
            <person name="Emery A.M."/>
            <person name="Adema C.M."/>
        </authorList>
    </citation>
    <scope>NUCLEOTIDE SEQUENCE</scope>
    <source>
        <strain evidence="12">BB02</strain>
    </source>
</reference>
<dbReference type="OrthoDB" id="6147321at2759"/>
<evidence type="ECO:0000256" key="2">
    <source>
        <dbReference type="ARBA" id="ARBA00022692"/>
    </source>
</evidence>
<dbReference type="PROSITE" id="PS00237">
    <property type="entry name" value="G_PROTEIN_RECEP_F1_1"/>
    <property type="match status" value="1"/>
</dbReference>
<comment type="similarity">
    <text evidence="8">Belongs to the G-protein coupled receptor 1 family.</text>
</comment>
<keyword evidence="7 8" id="KW-0807">Transducer</keyword>
<dbReference type="VEuPathDB" id="VectorBase:BGLB021242"/>
<comment type="subcellular location">
    <subcellularLocation>
        <location evidence="1">Membrane</location>
        <topology evidence="1">Multi-pass membrane protein</topology>
    </subcellularLocation>
</comment>
<name>A0A2C9KLZ1_BIOGL</name>
<dbReference type="Pfam" id="PF00001">
    <property type="entry name" value="7tm_1"/>
    <property type="match status" value="1"/>
</dbReference>
<feature type="transmembrane region" description="Helical" evidence="10">
    <location>
        <begin position="708"/>
        <end position="731"/>
    </location>
</feature>
<feature type="transmembrane region" description="Helical" evidence="10">
    <location>
        <begin position="112"/>
        <end position="132"/>
    </location>
</feature>
<dbReference type="STRING" id="6526.A0A2C9KLZ1"/>
<feature type="compositionally biased region" description="Basic and acidic residues" evidence="9">
    <location>
        <begin position="316"/>
        <end position="328"/>
    </location>
</feature>
<evidence type="ECO:0000256" key="5">
    <source>
        <dbReference type="ARBA" id="ARBA00023136"/>
    </source>
</evidence>
<evidence type="ECO:0000256" key="8">
    <source>
        <dbReference type="RuleBase" id="RU000688"/>
    </source>
</evidence>
<dbReference type="PROSITE" id="PS50262">
    <property type="entry name" value="G_PROTEIN_RECEP_F1_2"/>
    <property type="match status" value="1"/>
</dbReference>